<dbReference type="InterPro" id="IPR036188">
    <property type="entry name" value="FAD/NAD-bd_sf"/>
</dbReference>
<sequence length="431" mass="48484">MQVHDVIGVGFGPSNLALAITLRETPRDGRPLSACFIEKQRNFAWHREMMLDHAHMQISFLKDLATMRDPRSRFTFVNYLHSKGRLADFINLKTFFPSRREFNDYLSWAASHFEDECAYGEEVFEVRPEPRDGRVGQLRVRSRDAQGNVRERLARNLVLGIGGSAHIPSCFASLPDGSPVFHSSRYLGCIDAHARARRIAVVGAGQSAAELFMDLHGRLPGAHVDLIMRGRAMRPSDDSPFVNEIFNAEFTDYMYRRDPATRAALLDEFWHTNYAAPDLDLVQRMFAVFYEQKVSGQHRHRLLRRHETRGARRDGAGIELDLRDLDTGAPRSERYDAVVLATGYAHEHHKTLLAPLSSHLGELAVDRNYRVVSDASLQAGIFLQGACETSHGLSDTLLSVTSIRANEILDAMLQPPHNQAESVLQNAAESL</sequence>
<evidence type="ECO:0000256" key="2">
    <source>
        <dbReference type="ARBA" id="ARBA00004924"/>
    </source>
</evidence>
<dbReference type="PANTHER" id="PTHR42802">
    <property type="entry name" value="MONOOXYGENASE"/>
    <property type="match status" value="1"/>
</dbReference>
<evidence type="ECO:0000256" key="4">
    <source>
        <dbReference type="ARBA" id="ARBA00022630"/>
    </source>
</evidence>
<comment type="cofactor">
    <cofactor evidence="1">
        <name>FAD</name>
        <dbReference type="ChEBI" id="CHEBI:57692"/>
    </cofactor>
</comment>
<name>A0A157SVM1_9BORD</name>
<gene>
    <name evidence="8" type="primary">alcA</name>
    <name evidence="8" type="ORF">SAMEA3906486_05227</name>
</gene>
<keyword evidence="4" id="KW-0285">Flavoprotein</keyword>
<dbReference type="InterPro" id="IPR025700">
    <property type="entry name" value="Lys/Orn_oxygenase"/>
</dbReference>
<dbReference type="SUPFAM" id="SSF51905">
    <property type="entry name" value="FAD/NAD(P)-binding domain"/>
    <property type="match status" value="2"/>
</dbReference>
<dbReference type="OrthoDB" id="7527071at2"/>
<dbReference type="Gene3D" id="3.50.50.60">
    <property type="entry name" value="FAD/NAD(P)-binding domain"/>
    <property type="match status" value="1"/>
</dbReference>
<dbReference type="EMBL" id="FKIF01000010">
    <property type="protein sequence ID" value="SAI74512.1"/>
    <property type="molecule type" value="Genomic_DNA"/>
</dbReference>
<evidence type="ECO:0000256" key="3">
    <source>
        <dbReference type="ARBA" id="ARBA00007588"/>
    </source>
</evidence>
<evidence type="ECO:0000313" key="8">
    <source>
        <dbReference type="EMBL" id="SAI74512.1"/>
    </source>
</evidence>
<protein>
    <submittedName>
        <fullName evidence="8">Alcaligin biosynthesis protein</fullName>
        <ecNumber evidence="8">1.13.12.-</ecNumber>
    </submittedName>
</protein>
<dbReference type="GO" id="GO:0016491">
    <property type="term" value="F:oxidoreductase activity"/>
    <property type="evidence" value="ECO:0007669"/>
    <property type="project" value="UniProtKB-KW"/>
</dbReference>
<dbReference type="PANTHER" id="PTHR42802:SF1">
    <property type="entry name" value="L-ORNITHINE N(5)-MONOOXYGENASE"/>
    <property type="match status" value="1"/>
</dbReference>
<dbReference type="EC" id="1.13.12.-" evidence="8"/>
<accession>A0A157SVM1</accession>
<dbReference type="GO" id="GO:0006879">
    <property type="term" value="P:intracellular iron ion homeostasis"/>
    <property type="evidence" value="ECO:0007669"/>
    <property type="project" value="TreeGrafter"/>
</dbReference>
<evidence type="ECO:0000256" key="6">
    <source>
        <dbReference type="ARBA" id="ARBA00022857"/>
    </source>
</evidence>
<dbReference type="Pfam" id="PF13434">
    <property type="entry name" value="Lys_Orn_oxgnase"/>
    <property type="match status" value="1"/>
</dbReference>
<dbReference type="RefSeq" id="WP_066133850.1">
    <property type="nucleotide sequence ID" value="NZ_FKIF01000010.1"/>
</dbReference>
<evidence type="ECO:0000256" key="7">
    <source>
        <dbReference type="ARBA" id="ARBA00023002"/>
    </source>
</evidence>
<proteinExistence type="inferred from homology"/>
<dbReference type="Proteomes" id="UP000076848">
    <property type="component" value="Unassembled WGS sequence"/>
</dbReference>
<evidence type="ECO:0000256" key="1">
    <source>
        <dbReference type="ARBA" id="ARBA00001974"/>
    </source>
</evidence>
<reference evidence="8 9" key="1">
    <citation type="submission" date="2016-04" db="EMBL/GenBank/DDBJ databases">
        <authorList>
            <consortium name="Pathogen Informatics"/>
        </authorList>
    </citation>
    <scope>NUCLEOTIDE SEQUENCE [LARGE SCALE GENOMIC DNA]</scope>
    <source>
        <strain evidence="8 9">H050680373</strain>
    </source>
</reference>
<dbReference type="AlphaFoldDB" id="A0A157SVM1"/>
<keyword evidence="5" id="KW-0274">FAD</keyword>
<evidence type="ECO:0000313" key="9">
    <source>
        <dbReference type="Proteomes" id="UP000076848"/>
    </source>
</evidence>
<keyword evidence="7 8" id="KW-0560">Oxidoreductase</keyword>
<keyword evidence="9" id="KW-1185">Reference proteome</keyword>
<evidence type="ECO:0000256" key="5">
    <source>
        <dbReference type="ARBA" id="ARBA00022827"/>
    </source>
</evidence>
<organism evidence="8 9">
    <name type="scientific">Bordetella ansorpii</name>
    <dbReference type="NCBI Taxonomy" id="288768"/>
    <lineage>
        <taxon>Bacteria</taxon>
        <taxon>Pseudomonadati</taxon>
        <taxon>Pseudomonadota</taxon>
        <taxon>Betaproteobacteria</taxon>
        <taxon>Burkholderiales</taxon>
        <taxon>Alcaligenaceae</taxon>
        <taxon>Bordetella</taxon>
    </lineage>
</organism>
<comment type="similarity">
    <text evidence="3">Belongs to the lysine N(6)-hydroxylase/L-ornithine N(5)-oxygenase family.</text>
</comment>
<keyword evidence="6" id="KW-0521">NADP</keyword>
<comment type="pathway">
    <text evidence="2">Siderophore biosynthesis.</text>
</comment>
<dbReference type="STRING" id="288768.SAMEA3906486_05227"/>